<organism evidence="1 2">
    <name type="scientific">Ixodes persulcatus</name>
    <name type="common">Taiga tick</name>
    <dbReference type="NCBI Taxonomy" id="34615"/>
    <lineage>
        <taxon>Eukaryota</taxon>
        <taxon>Metazoa</taxon>
        <taxon>Ecdysozoa</taxon>
        <taxon>Arthropoda</taxon>
        <taxon>Chelicerata</taxon>
        <taxon>Arachnida</taxon>
        <taxon>Acari</taxon>
        <taxon>Parasitiformes</taxon>
        <taxon>Ixodida</taxon>
        <taxon>Ixodoidea</taxon>
        <taxon>Ixodidae</taxon>
        <taxon>Ixodinae</taxon>
        <taxon>Ixodes</taxon>
    </lineage>
</organism>
<name>A0AC60P8J2_IXOPE</name>
<reference evidence="1 2" key="1">
    <citation type="journal article" date="2020" name="Cell">
        <title>Large-Scale Comparative Analyses of Tick Genomes Elucidate Their Genetic Diversity and Vector Capacities.</title>
        <authorList>
            <consortium name="Tick Genome and Microbiome Consortium (TIGMIC)"/>
            <person name="Jia N."/>
            <person name="Wang J."/>
            <person name="Shi W."/>
            <person name="Du L."/>
            <person name="Sun Y."/>
            <person name="Zhan W."/>
            <person name="Jiang J.F."/>
            <person name="Wang Q."/>
            <person name="Zhang B."/>
            <person name="Ji P."/>
            <person name="Bell-Sakyi L."/>
            <person name="Cui X.M."/>
            <person name="Yuan T.T."/>
            <person name="Jiang B.G."/>
            <person name="Yang W.F."/>
            <person name="Lam T.T."/>
            <person name="Chang Q.C."/>
            <person name="Ding S.J."/>
            <person name="Wang X.J."/>
            <person name="Zhu J.G."/>
            <person name="Ruan X.D."/>
            <person name="Zhao L."/>
            <person name="Wei J.T."/>
            <person name="Ye R.Z."/>
            <person name="Que T.C."/>
            <person name="Du C.H."/>
            <person name="Zhou Y.H."/>
            <person name="Cheng J.X."/>
            <person name="Dai P.F."/>
            <person name="Guo W.B."/>
            <person name="Han X.H."/>
            <person name="Huang E.J."/>
            <person name="Li L.F."/>
            <person name="Wei W."/>
            <person name="Gao Y.C."/>
            <person name="Liu J.Z."/>
            <person name="Shao H.Z."/>
            <person name="Wang X."/>
            <person name="Wang C.C."/>
            <person name="Yang T.C."/>
            <person name="Huo Q.B."/>
            <person name="Li W."/>
            <person name="Chen H.Y."/>
            <person name="Chen S.E."/>
            <person name="Zhou L.G."/>
            <person name="Ni X.B."/>
            <person name="Tian J.H."/>
            <person name="Sheng Y."/>
            <person name="Liu T."/>
            <person name="Pan Y.S."/>
            <person name="Xia L.Y."/>
            <person name="Li J."/>
            <person name="Zhao F."/>
            <person name="Cao W.C."/>
        </authorList>
    </citation>
    <scope>NUCLEOTIDE SEQUENCE [LARGE SCALE GENOMIC DNA]</scope>
    <source>
        <strain evidence="1">Iper-2018</strain>
    </source>
</reference>
<gene>
    <name evidence="1" type="ORF">HPB47_007124</name>
</gene>
<protein>
    <submittedName>
        <fullName evidence="1">Uncharacterized protein</fullName>
    </submittedName>
</protein>
<proteinExistence type="predicted"/>
<dbReference type="Proteomes" id="UP000805193">
    <property type="component" value="Unassembled WGS sequence"/>
</dbReference>
<comment type="caution">
    <text evidence="1">The sequence shown here is derived from an EMBL/GenBank/DDBJ whole genome shotgun (WGS) entry which is preliminary data.</text>
</comment>
<sequence length="99" mass="10786">MEKGGQQAEPSACLRLALNHTPEEFAKNAAVSFFPNHQQPPFEPHLNDAMDTSGLTDPFAKAELIAIIEATKKHSSSGYANITYELFKNLEGDAIDALL</sequence>
<evidence type="ECO:0000313" key="1">
    <source>
        <dbReference type="EMBL" id="KAG0415706.1"/>
    </source>
</evidence>
<dbReference type="EMBL" id="JABSTQ010011041">
    <property type="protein sequence ID" value="KAG0415706.1"/>
    <property type="molecule type" value="Genomic_DNA"/>
</dbReference>
<accession>A0AC60P8J2</accession>
<evidence type="ECO:0000313" key="2">
    <source>
        <dbReference type="Proteomes" id="UP000805193"/>
    </source>
</evidence>
<keyword evidence="2" id="KW-1185">Reference proteome</keyword>